<sequence length="262" mass="29041">MSHACIISGAILCMHGGISPQLNSLDDINAIPKPYYHMTMRDKKEYTVSVDILWSDPHKDVKEFSVNSGRQTNNILGEAGYAFGFPQVTEILNKLHLNMIMRGHQFSGVGFIFGHYFLTIFSSSAHTNTPGRDTIDAVVVIDEAGLFSTRHLYQGIQRKFFTECGVETEFTYEDDETRFRREMKRNERENADYRVIEKREVKIGENGARSVIPPSDDTGFINETTTSAAPAASAAPTPRLSPSPSIPSIPSAPTPSSLPIPV</sequence>
<dbReference type="SUPFAM" id="SSF56300">
    <property type="entry name" value="Metallo-dependent phosphatases"/>
    <property type="match status" value="1"/>
</dbReference>
<dbReference type="GO" id="GO:0004722">
    <property type="term" value="F:protein serine/threonine phosphatase activity"/>
    <property type="evidence" value="ECO:0007669"/>
    <property type="project" value="TreeGrafter"/>
</dbReference>
<reference evidence="3" key="1">
    <citation type="submission" date="2023-10" db="EMBL/GenBank/DDBJ databases">
        <title>Genome assembly of Pristionchus species.</title>
        <authorList>
            <person name="Yoshida K."/>
            <person name="Sommer R.J."/>
        </authorList>
    </citation>
    <scope>NUCLEOTIDE SEQUENCE</scope>
    <source>
        <strain evidence="3">RS0144</strain>
    </source>
</reference>
<evidence type="ECO:0000313" key="4">
    <source>
        <dbReference type="Proteomes" id="UP001432027"/>
    </source>
</evidence>
<feature type="domain" description="Calcineurin-like phosphoesterase" evidence="2">
    <location>
        <begin position="4"/>
        <end position="105"/>
    </location>
</feature>
<dbReference type="InterPro" id="IPR050341">
    <property type="entry name" value="PP1_catalytic_subunit"/>
</dbReference>
<dbReference type="PANTHER" id="PTHR11668">
    <property type="entry name" value="SERINE/THREONINE PROTEIN PHOSPHATASE"/>
    <property type="match status" value="1"/>
</dbReference>
<feature type="compositionally biased region" description="Low complexity" evidence="1">
    <location>
        <begin position="224"/>
        <end position="238"/>
    </location>
</feature>
<dbReference type="Pfam" id="PF00149">
    <property type="entry name" value="Metallophos"/>
    <property type="match status" value="1"/>
</dbReference>
<keyword evidence="4" id="KW-1185">Reference proteome</keyword>
<dbReference type="InterPro" id="IPR029052">
    <property type="entry name" value="Metallo-depent_PP-like"/>
</dbReference>
<feature type="compositionally biased region" description="Pro residues" evidence="1">
    <location>
        <begin position="239"/>
        <end position="262"/>
    </location>
</feature>
<dbReference type="Gene3D" id="3.60.21.10">
    <property type="match status" value="1"/>
</dbReference>
<dbReference type="GO" id="GO:0005634">
    <property type="term" value="C:nucleus"/>
    <property type="evidence" value="ECO:0007669"/>
    <property type="project" value="TreeGrafter"/>
</dbReference>
<feature type="region of interest" description="Disordered" evidence="1">
    <location>
        <begin position="207"/>
        <end position="262"/>
    </location>
</feature>
<evidence type="ECO:0000259" key="2">
    <source>
        <dbReference type="Pfam" id="PF00149"/>
    </source>
</evidence>
<accession>A0AAV5SYV5</accession>
<dbReference type="GO" id="GO:0005737">
    <property type="term" value="C:cytoplasm"/>
    <property type="evidence" value="ECO:0007669"/>
    <property type="project" value="TreeGrafter"/>
</dbReference>
<dbReference type="AlphaFoldDB" id="A0AAV5SYV5"/>
<protein>
    <recommendedName>
        <fullName evidence="2">Calcineurin-like phosphoesterase domain-containing protein</fullName>
    </recommendedName>
</protein>
<comment type="caution">
    <text evidence="3">The sequence shown here is derived from an EMBL/GenBank/DDBJ whole genome shotgun (WGS) entry which is preliminary data.</text>
</comment>
<gene>
    <name evidence="3" type="ORF">PENTCL1PPCAC_7435</name>
</gene>
<evidence type="ECO:0000256" key="1">
    <source>
        <dbReference type="SAM" id="MobiDB-lite"/>
    </source>
</evidence>
<evidence type="ECO:0000313" key="3">
    <source>
        <dbReference type="EMBL" id="GMS85260.1"/>
    </source>
</evidence>
<proteinExistence type="predicted"/>
<dbReference type="InterPro" id="IPR004843">
    <property type="entry name" value="Calcineurin-like_PHP"/>
</dbReference>
<dbReference type="PANTHER" id="PTHR11668:SF491">
    <property type="entry name" value="SERINE_THREONINE-PROTEIN PHOSPHATASE"/>
    <property type="match status" value="1"/>
</dbReference>
<dbReference type="Proteomes" id="UP001432027">
    <property type="component" value="Unassembled WGS sequence"/>
</dbReference>
<dbReference type="EMBL" id="BTSX01000002">
    <property type="protein sequence ID" value="GMS85260.1"/>
    <property type="molecule type" value="Genomic_DNA"/>
</dbReference>
<name>A0AAV5SYV5_9BILA</name>
<organism evidence="3 4">
    <name type="scientific">Pristionchus entomophagus</name>
    <dbReference type="NCBI Taxonomy" id="358040"/>
    <lineage>
        <taxon>Eukaryota</taxon>
        <taxon>Metazoa</taxon>
        <taxon>Ecdysozoa</taxon>
        <taxon>Nematoda</taxon>
        <taxon>Chromadorea</taxon>
        <taxon>Rhabditida</taxon>
        <taxon>Rhabditina</taxon>
        <taxon>Diplogasteromorpha</taxon>
        <taxon>Diplogasteroidea</taxon>
        <taxon>Neodiplogasteridae</taxon>
        <taxon>Pristionchus</taxon>
    </lineage>
</organism>